<accession>A0A498SVF0</accession>
<proteinExistence type="predicted"/>
<dbReference type="Proteomes" id="UP000276991">
    <property type="component" value="Unassembled WGS sequence"/>
</dbReference>
<reference evidence="2 3" key="1">
    <citation type="submission" date="2018-08" db="EMBL/GenBank/DDBJ databases">
        <authorList>
            <person name="Laetsch R D."/>
            <person name="Stevens L."/>
            <person name="Kumar S."/>
            <person name="Blaxter L. M."/>
        </authorList>
    </citation>
    <scope>NUCLEOTIDE SEQUENCE [LARGE SCALE GENOMIC DNA]</scope>
</reference>
<dbReference type="OrthoDB" id="5863694at2759"/>
<feature type="coiled-coil region" evidence="1">
    <location>
        <begin position="183"/>
        <end position="470"/>
    </location>
</feature>
<dbReference type="STRING" id="6277.A0A498SVF0"/>
<dbReference type="EMBL" id="UPTC01001912">
    <property type="protein sequence ID" value="VBB32760.1"/>
    <property type="molecule type" value="Genomic_DNA"/>
</dbReference>
<name>A0A498SVF0_ACAVI</name>
<sequence length="583" mass="68768">MQILCNINFAIYKSSVTPPSFILEHSLMGGGWMGELGDWDRLGGAIGVFIGWYWGLLGRSIDREERFLKETESAFGRRGRGESPGDLERWTERITRRRIRDVGQRRKRKRVPEIEEDSESGMKLIREMDQGNNNLRQENMLNCIKIQQAKIENFKQRVTEYRTMLKCVRSLHSAENMKNRRKRRMMKQKCERYMKEIAEKQKMNDILQENFRMLEQQLSNCLRQLFELQAESGRERKNMTHLEEILEQLKDILMQTRGEVAKKNRICNVTLKNALQAKRATEEKLREALMKHEMEVKRSIELEESMKMLKSTINQLKLELEQKEQSCNDSKIRIAMHNETASLVHQQIYEANKKAVELANENEKLHSQFANACLELIDSRKAHNRMITEMNEIKSKNSKHREELQKLKQIVEIEMASLIRTVEENQMHINEKGNAINSLTHENLVNKQRIQELEKIKKELEEEIERTGIVLLFQHQELEVYETNRRMQSRKNNLLNNELIENAVRLLKSKTEQFQHVMHHSINSIVGFRNQMTYMLENIDVTLYGETSNEAGFSEPANQYYYNQQNVAINDGHDDDNNNDQAR</sequence>
<gene>
    <name evidence="2" type="ORF">NAV_LOCUS7551</name>
</gene>
<evidence type="ECO:0000313" key="2">
    <source>
        <dbReference type="EMBL" id="VBB32760.1"/>
    </source>
</evidence>
<dbReference type="AlphaFoldDB" id="A0A498SVF0"/>
<evidence type="ECO:0000313" key="3">
    <source>
        <dbReference type="Proteomes" id="UP000276991"/>
    </source>
</evidence>
<organism evidence="2 3">
    <name type="scientific">Acanthocheilonema viteae</name>
    <name type="common">Filarial nematode worm</name>
    <name type="synonym">Dipetalonema viteae</name>
    <dbReference type="NCBI Taxonomy" id="6277"/>
    <lineage>
        <taxon>Eukaryota</taxon>
        <taxon>Metazoa</taxon>
        <taxon>Ecdysozoa</taxon>
        <taxon>Nematoda</taxon>
        <taxon>Chromadorea</taxon>
        <taxon>Rhabditida</taxon>
        <taxon>Spirurina</taxon>
        <taxon>Spiruromorpha</taxon>
        <taxon>Filarioidea</taxon>
        <taxon>Onchocercidae</taxon>
        <taxon>Acanthocheilonema</taxon>
    </lineage>
</organism>
<evidence type="ECO:0000256" key="1">
    <source>
        <dbReference type="SAM" id="Coils"/>
    </source>
</evidence>
<keyword evidence="3" id="KW-1185">Reference proteome</keyword>
<keyword evidence="1" id="KW-0175">Coiled coil</keyword>
<protein>
    <submittedName>
        <fullName evidence="2">Uncharacterized protein</fullName>
    </submittedName>
</protein>